<keyword evidence="2" id="KW-0964">Secreted</keyword>
<dbReference type="PROSITE" id="PS00330">
    <property type="entry name" value="HEMOLYSIN_CALCIUM"/>
    <property type="match status" value="10"/>
</dbReference>
<evidence type="ECO:0000256" key="1">
    <source>
        <dbReference type="ARBA" id="ARBA00004613"/>
    </source>
</evidence>
<evidence type="ECO:0000256" key="2">
    <source>
        <dbReference type="ARBA" id="ARBA00022525"/>
    </source>
</evidence>
<evidence type="ECO:0000256" key="3">
    <source>
        <dbReference type="SAM" id="MobiDB-lite"/>
    </source>
</evidence>
<dbReference type="InterPro" id="IPR011049">
    <property type="entry name" value="Serralysin-like_metalloprot_C"/>
</dbReference>
<comment type="subcellular location">
    <subcellularLocation>
        <location evidence="1">Secreted</location>
    </subcellularLocation>
</comment>
<dbReference type="SUPFAM" id="SSF51120">
    <property type="entry name" value="beta-Roll"/>
    <property type="match status" value="6"/>
</dbReference>
<dbReference type="eggNOG" id="COG2931">
    <property type="taxonomic scope" value="Bacteria"/>
</dbReference>
<reference evidence="4 5" key="1">
    <citation type="submission" date="2012-02" db="EMBL/GenBank/DDBJ databases">
        <title>Improved High-Quality Draft sequence of Microvirga sp. WSM3557.</title>
        <authorList>
            <consortium name="US DOE Joint Genome Institute"/>
            <person name="Lucas S."/>
            <person name="Han J."/>
            <person name="Lapidus A."/>
            <person name="Cheng J.-F."/>
            <person name="Goodwin L."/>
            <person name="Pitluck S."/>
            <person name="Peters L."/>
            <person name="Zhang X."/>
            <person name="Detter J.C."/>
            <person name="Han C."/>
            <person name="Tapia R."/>
            <person name="Land M."/>
            <person name="Hauser L."/>
            <person name="Kyrpides N."/>
            <person name="Ivanova N."/>
            <person name="Pagani I."/>
            <person name="Brau L."/>
            <person name="Yates R."/>
            <person name="O'Hara G."/>
            <person name="Rui T."/>
            <person name="Howieson J."/>
            <person name="Reeve W."/>
            <person name="Woyke T."/>
        </authorList>
    </citation>
    <scope>NUCLEOTIDE SEQUENCE [LARGE SCALE GENOMIC DNA]</scope>
    <source>
        <strain evidence="4 5">WSM3557</strain>
    </source>
</reference>
<dbReference type="Gene3D" id="2.150.10.10">
    <property type="entry name" value="Serralysin-like metalloprotease, C-terminal"/>
    <property type="match status" value="6"/>
</dbReference>
<dbReference type="AlphaFoldDB" id="I4YZR4"/>
<name>I4YZR4_9HYPH</name>
<proteinExistence type="predicted"/>
<dbReference type="HOGENOM" id="CLU_309229_0_0_5"/>
<gene>
    <name evidence="4" type="ORF">MicloDRAFT_00019340</name>
</gene>
<dbReference type="GO" id="GO:0005509">
    <property type="term" value="F:calcium ion binding"/>
    <property type="evidence" value="ECO:0007669"/>
    <property type="project" value="InterPro"/>
</dbReference>
<dbReference type="PANTHER" id="PTHR38340:SF1">
    <property type="entry name" value="S-LAYER PROTEIN"/>
    <property type="match status" value="1"/>
</dbReference>
<dbReference type="OrthoDB" id="8019836at2"/>
<dbReference type="InterPro" id="IPR050557">
    <property type="entry name" value="RTX_toxin/Mannuronan_C5-epim"/>
</dbReference>
<evidence type="ECO:0000313" key="4">
    <source>
        <dbReference type="EMBL" id="EIM29456.1"/>
    </source>
</evidence>
<protein>
    <submittedName>
        <fullName evidence="4">Ca2+-binding protein, RTX toxin</fullName>
    </submittedName>
</protein>
<keyword evidence="5" id="KW-1185">Reference proteome</keyword>
<dbReference type="PATRIC" id="fig|864069.3.peg.2122"/>
<organism evidence="4 5">
    <name type="scientific">Microvirga lotononidis</name>
    <dbReference type="NCBI Taxonomy" id="864069"/>
    <lineage>
        <taxon>Bacteria</taxon>
        <taxon>Pseudomonadati</taxon>
        <taxon>Pseudomonadota</taxon>
        <taxon>Alphaproteobacteria</taxon>
        <taxon>Hyphomicrobiales</taxon>
        <taxon>Methylobacteriaceae</taxon>
        <taxon>Microvirga</taxon>
    </lineage>
</organism>
<dbReference type="InterPro" id="IPR018511">
    <property type="entry name" value="Hemolysin-typ_Ca-bd_CS"/>
</dbReference>
<dbReference type="PRINTS" id="PR00313">
    <property type="entry name" value="CABNDNGRPT"/>
</dbReference>
<evidence type="ECO:0000313" key="5">
    <source>
        <dbReference type="Proteomes" id="UP000003947"/>
    </source>
</evidence>
<dbReference type="InterPro" id="IPR001343">
    <property type="entry name" value="Hemolysn_Ca-bd"/>
</dbReference>
<dbReference type="STRING" id="864069.MicloDRAFT_00019340"/>
<dbReference type="GO" id="GO:0005576">
    <property type="term" value="C:extracellular region"/>
    <property type="evidence" value="ECO:0007669"/>
    <property type="project" value="UniProtKB-SubCell"/>
</dbReference>
<dbReference type="EMBL" id="JH660641">
    <property type="protein sequence ID" value="EIM29456.1"/>
    <property type="molecule type" value="Genomic_DNA"/>
</dbReference>
<dbReference type="Pfam" id="PF00353">
    <property type="entry name" value="HemolysinCabind"/>
    <property type="match status" value="9"/>
</dbReference>
<dbReference type="PANTHER" id="PTHR38340">
    <property type="entry name" value="S-LAYER PROTEIN"/>
    <property type="match status" value="1"/>
</dbReference>
<dbReference type="Proteomes" id="UP000003947">
    <property type="component" value="Unassembled WGS sequence"/>
</dbReference>
<dbReference type="RefSeq" id="WP_009490921.1">
    <property type="nucleotide sequence ID" value="NZ_CP141048.1"/>
</dbReference>
<sequence precursor="true">MTYSLEQAYLEFMKNYGGSVSITYGGSQAAWGADQEVGSGVVWGSIELHEVKHTEGATGEGEDNTVEELPEEGSFDDLTRTFSDDDGVIYKFYPDGTRAIIKNGVTYKLYPDGTLTIRERSYTRDENNNLVDQGYKMYVYPPKVYPDRKYSLGDSELYEYLDPVLPIFNSPVFKIIRTSLPDENHSSFTIVPLTASNTSGNDFIVGSGLLNGGAGDDTLIGGAGRDTLDGGSGFDIASYAAAKAGVTVSLGVGNDAQDVLIGIEGLSGSAFDDVLSDVQLGDNAANALYGQDGNDRLSAHDGADTLDGGTGDDTLTGGQGADSLVGGAGFDEASYTWSYSSVEVSLAAGTGTAGDAAGDMLVGIEALTGSLYGADHLTGDGNANRLSGLGGNDTLEGGGGADTLIGGDGLDMASYEHAASGVVVSLMTGGTGGEASGDTFNGVEALSGSAYGDQLSGDGGANVLSGNGGDDTLEGGLGADTLIGGDGFDVASYASATSGVVASLMVGGAGGEASGDTFSGIEALSGSIFSDHLTGDAGANVLSGDGGNDTLRGGLGADTLNGGNGFDVASYETATSGVTVNLSSGGSRGEASGDKFEGIEAVIGSAYDDQLTGDGGANTLWGRSDNDVLSGGDGNDMLEGGDGDDVLIGDAGFDTLNGGSGIDTASYASASRGVVANLQSGWGSGGEADGDRFSGIENLTGSAYNDQLAGDAGANRLDGNNGHDVLRGGAGFDTLDGGAGDDVLTGGSGADLLIGGSGFDVADYGDASFGVVASLAEAFLNTGDAAGDSYAAIEGLSGSAYADRLSGDEGGNRLSGGAGNDTLAGGAGNDTLAGGAGSDVFVFDTALSSSYNVDRLQDFDCFEDRIELDVAIFTALAPGSLGLDAFGYGSVAATEEQRIIYNSATGELFYDADGTGRQAQIKFAVLGAGVGLTAWNFTVTGFVPPAGGGDEWF</sequence>
<accession>I4YZR4</accession>
<feature type="region of interest" description="Disordered" evidence="3">
    <location>
        <begin position="296"/>
        <end position="318"/>
    </location>
</feature>